<evidence type="ECO:0000313" key="3">
    <source>
        <dbReference type="Proteomes" id="UP000540989"/>
    </source>
</evidence>
<keyword evidence="1" id="KW-1133">Transmembrane helix</keyword>
<dbReference type="EMBL" id="JACHIP010000007">
    <property type="protein sequence ID" value="MBB5059799.1"/>
    <property type="molecule type" value="Genomic_DNA"/>
</dbReference>
<keyword evidence="1" id="KW-0472">Membrane</keyword>
<evidence type="ECO:0000313" key="2">
    <source>
        <dbReference type="EMBL" id="MBB5059799.1"/>
    </source>
</evidence>
<comment type="caution">
    <text evidence="2">The sequence shown here is derived from an EMBL/GenBank/DDBJ whole genome shotgun (WGS) entry which is preliminary data.</text>
</comment>
<keyword evidence="3" id="KW-1185">Reference proteome</keyword>
<feature type="transmembrane region" description="Helical" evidence="1">
    <location>
        <begin position="6"/>
        <end position="28"/>
    </location>
</feature>
<accession>A0A7W7ZH20</accession>
<proteinExistence type="predicted"/>
<evidence type="ECO:0000256" key="1">
    <source>
        <dbReference type="SAM" id="Phobius"/>
    </source>
</evidence>
<dbReference type="Proteomes" id="UP000540989">
    <property type="component" value="Unassembled WGS sequence"/>
</dbReference>
<protein>
    <submittedName>
        <fullName evidence="2">Uncharacterized protein</fullName>
    </submittedName>
</protein>
<dbReference type="AlphaFoldDB" id="A0A7W7ZH20"/>
<name>A0A7W7ZH20_9BACT</name>
<organism evidence="2 3">
    <name type="scientific">Granulicella aggregans</name>
    <dbReference type="NCBI Taxonomy" id="474949"/>
    <lineage>
        <taxon>Bacteria</taxon>
        <taxon>Pseudomonadati</taxon>
        <taxon>Acidobacteriota</taxon>
        <taxon>Terriglobia</taxon>
        <taxon>Terriglobales</taxon>
        <taxon>Acidobacteriaceae</taxon>
        <taxon>Granulicella</taxon>
    </lineage>
</organism>
<gene>
    <name evidence="2" type="ORF">HDF16_004528</name>
</gene>
<reference evidence="2 3" key="1">
    <citation type="submission" date="2020-08" db="EMBL/GenBank/DDBJ databases">
        <title>Genomic Encyclopedia of Type Strains, Phase IV (KMG-V): Genome sequencing to study the core and pangenomes of soil and plant-associated prokaryotes.</title>
        <authorList>
            <person name="Whitman W."/>
        </authorList>
    </citation>
    <scope>NUCLEOTIDE SEQUENCE [LARGE SCALE GENOMIC DNA]</scope>
    <source>
        <strain evidence="2 3">M8UP14</strain>
    </source>
</reference>
<keyword evidence="1" id="KW-0812">Transmembrane</keyword>
<sequence length="34" mass="3559">MWDLGMSAVGVAFFTIAVLYVKGCGLLSKKGPAK</sequence>